<dbReference type="AlphaFoldDB" id="A0AAV8WXQ0"/>
<name>A0AAV8WXQ0_9CUCU</name>
<accession>A0AAV8WXQ0</accession>
<proteinExistence type="predicted"/>
<keyword evidence="2" id="KW-1185">Reference proteome</keyword>
<gene>
    <name evidence="1" type="ORF">NQ314_015564</name>
</gene>
<dbReference type="EMBL" id="JANEYF010004319">
    <property type="protein sequence ID" value="KAJ8931493.1"/>
    <property type="molecule type" value="Genomic_DNA"/>
</dbReference>
<comment type="caution">
    <text evidence="1">The sequence shown here is derived from an EMBL/GenBank/DDBJ whole genome shotgun (WGS) entry which is preliminary data.</text>
</comment>
<organism evidence="1 2">
    <name type="scientific">Rhamnusium bicolor</name>
    <dbReference type="NCBI Taxonomy" id="1586634"/>
    <lineage>
        <taxon>Eukaryota</taxon>
        <taxon>Metazoa</taxon>
        <taxon>Ecdysozoa</taxon>
        <taxon>Arthropoda</taxon>
        <taxon>Hexapoda</taxon>
        <taxon>Insecta</taxon>
        <taxon>Pterygota</taxon>
        <taxon>Neoptera</taxon>
        <taxon>Endopterygota</taxon>
        <taxon>Coleoptera</taxon>
        <taxon>Polyphaga</taxon>
        <taxon>Cucujiformia</taxon>
        <taxon>Chrysomeloidea</taxon>
        <taxon>Cerambycidae</taxon>
        <taxon>Lepturinae</taxon>
        <taxon>Rhagiini</taxon>
        <taxon>Rhamnusium</taxon>
    </lineage>
</organism>
<evidence type="ECO:0000313" key="1">
    <source>
        <dbReference type="EMBL" id="KAJ8931493.1"/>
    </source>
</evidence>
<reference evidence="1" key="1">
    <citation type="journal article" date="2023" name="Insect Mol. Biol.">
        <title>Genome sequencing provides insights into the evolution of gene families encoding plant cell wall-degrading enzymes in longhorned beetles.</title>
        <authorList>
            <person name="Shin N.R."/>
            <person name="Okamura Y."/>
            <person name="Kirsch R."/>
            <person name="Pauchet Y."/>
        </authorList>
    </citation>
    <scope>NUCLEOTIDE SEQUENCE</scope>
    <source>
        <strain evidence="1">RBIC_L_NR</strain>
    </source>
</reference>
<sequence length="148" mass="17502">MLPVGAAAIIDHLSQKDKIDMKHRKSLTETFDSRTIIAQRLNLDNKDFKRDIEPMETSDYSFYHHSGIKHHRYTDSSEFKAHLPPRTHKNVRYKFWGPGCLHPTQKHKRPTDKEIMELLYRLQITVSPPRLPEDTRKCMFCQGKIFIQ</sequence>
<protein>
    <submittedName>
        <fullName evidence="1">Uncharacterized protein</fullName>
    </submittedName>
</protein>
<evidence type="ECO:0000313" key="2">
    <source>
        <dbReference type="Proteomes" id="UP001162156"/>
    </source>
</evidence>
<dbReference type="Proteomes" id="UP001162156">
    <property type="component" value="Unassembled WGS sequence"/>
</dbReference>